<keyword evidence="2" id="KW-1185">Reference proteome</keyword>
<proteinExistence type="predicted"/>
<name>A0ACB9Q848_BAUVA</name>
<dbReference type="EMBL" id="CM039426">
    <property type="protein sequence ID" value="KAI4356983.1"/>
    <property type="molecule type" value="Genomic_DNA"/>
</dbReference>
<comment type="caution">
    <text evidence="1">The sequence shown here is derived from an EMBL/GenBank/DDBJ whole genome shotgun (WGS) entry which is preliminary data.</text>
</comment>
<gene>
    <name evidence="1" type="ORF">L6164_000959</name>
</gene>
<reference evidence="1 2" key="1">
    <citation type="journal article" date="2022" name="DNA Res.">
        <title>Chromosomal-level genome assembly of the orchid tree Bauhinia variegata (Leguminosae; Cercidoideae) supports the allotetraploid origin hypothesis of Bauhinia.</title>
        <authorList>
            <person name="Zhong Y."/>
            <person name="Chen Y."/>
            <person name="Zheng D."/>
            <person name="Pang J."/>
            <person name="Liu Y."/>
            <person name="Luo S."/>
            <person name="Meng S."/>
            <person name="Qian L."/>
            <person name="Wei D."/>
            <person name="Dai S."/>
            <person name="Zhou R."/>
        </authorList>
    </citation>
    <scope>NUCLEOTIDE SEQUENCE [LARGE SCALE GENOMIC DNA]</scope>
    <source>
        <strain evidence="1">BV-YZ2020</strain>
    </source>
</reference>
<dbReference type="Proteomes" id="UP000828941">
    <property type="component" value="Chromosome 1"/>
</dbReference>
<evidence type="ECO:0000313" key="2">
    <source>
        <dbReference type="Proteomes" id="UP000828941"/>
    </source>
</evidence>
<organism evidence="1 2">
    <name type="scientific">Bauhinia variegata</name>
    <name type="common">Purple orchid tree</name>
    <name type="synonym">Phanera variegata</name>
    <dbReference type="NCBI Taxonomy" id="167791"/>
    <lineage>
        <taxon>Eukaryota</taxon>
        <taxon>Viridiplantae</taxon>
        <taxon>Streptophyta</taxon>
        <taxon>Embryophyta</taxon>
        <taxon>Tracheophyta</taxon>
        <taxon>Spermatophyta</taxon>
        <taxon>Magnoliopsida</taxon>
        <taxon>eudicotyledons</taxon>
        <taxon>Gunneridae</taxon>
        <taxon>Pentapetalae</taxon>
        <taxon>rosids</taxon>
        <taxon>fabids</taxon>
        <taxon>Fabales</taxon>
        <taxon>Fabaceae</taxon>
        <taxon>Cercidoideae</taxon>
        <taxon>Cercideae</taxon>
        <taxon>Bauhiniinae</taxon>
        <taxon>Bauhinia</taxon>
    </lineage>
</organism>
<sequence length="117" mass="13062">MERFGKNFLLVVAFVVVCNGLFVSSGYTSDPSELRIKYLEECASKLTQNCADQLTGSVIFGRGRVTKECCGELVYRLGERCHYELANALGLDPNFKGTYPQILKRAVRIWKSCVSIA</sequence>
<accession>A0ACB9Q848</accession>
<evidence type="ECO:0000313" key="1">
    <source>
        <dbReference type="EMBL" id="KAI4356983.1"/>
    </source>
</evidence>
<protein>
    <submittedName>
        <fullName evidence="1">Uncharacterized protein</fullName>
    </submittedName>
</protein>